<dbReference type="EMBL" id="MCFE01000488">
    <property type="protein sequence ID" value="ORX88932.1"/>
    <property type="molecule type" value="Genomic_DNA"/>
</dbReference>
<keyword evidence="2" id="KW-1185">Reference proteome</keyword>
<protein>
    <submittedName>
        <fullName evidence="1">Uncharacterized protein</fullName>
    </submittedName>
</protein>
<sequence length="90" mass="10026">MFIHKQSAISVGTNYWVKQIRRLFLANGSVSLDVVVTSYRTHQNLLALARTCQTFGLYSIGIAIVNSALSRYCEIRGESDLSTCPTVKEL</sequence>
<accession>A0A1Y1XT55</accession>
<name>A0A1Y1XT55_9FUNG</name>
<dbReference type="Proteomes" id="UP000193498">
    <property type="component" value="Unassembled WGS sequence"/>
</dbReference>
<comment type="caution">
    <text evidence="1">The sequence shown here is derived from an EMBL/GenBank/DDBJ whole genome shotgun (WGS) entry which is preliminary data.</text>
</comment>
<evidence type="ECO:0000313" key="1">
    <source>
        <dbReference type="EMBL" id="ORX88932.1"/>
    </source>
</evidence>
<dbReference type="InParanoid" id="A0A1Y1XT55"/>
<proteinExistence type="predicted"/>
<organism evidence="1 2">
    <name type="scientific">Basidiobolus meristosporus CBS 931.73</name>
    <dbReference type="NCBI Taxonomy" id="1314790"/>
    <lineage>
        <taxon>Eukaryota</taxon>
        <taxon>Fungi</taxon>
        <taxon>Fungi incertae sedis</taxon>
        <taxon>Zoopagomycota</taxon>
        <taxon>Entomophthoromycotina</taxon>
        <taxon>Basidiobolomycetes</taxon>
        <taxon>Basidiobolales</taxon>
        <taxon>Basidiobolaceae</taxon>
        <taxon>Basidiobolus</taxon>
    </lineage>
</organism>
<evidence type="ECO:0000313" key="2">
    <source>
        <dbReference type="Proteomes" id="UP000193498"/>
    </source>
</evidence>
<gene>
    <name evidence="1" type="ORF">K493DRAFT_319092</name>
</gene>
<reference evidence="1 2" key="1">
    <citation type="submission" date="2016-07" db="EMBL/GenBank/DDBJ databases">
        <title>Pervasive Adenine N6-methylation of Active Genes in Fungi.</title>
        <authorList>
            <consortium name="DOE Joint Genome Institute"/>
            <person name="Mondo S.J."/>
            <person name="Dannebaum R.O."/>
            <person name="Kuo R.C."/>
            <person name="Labutti K."/>
            <person name="Haridas S."/>
            <person name="Kuo A."/>
            <person name="Salamov A."/>
            <person name="Ahrendt S.R."/>
            <person name="Lipzen A."/>
            <person name="Sullivan W."/>
            <person name="Andreopoulos W.B."/>
            <person name="Clum A."/>
            <person name="Lindquist E."/>
            <person name="Daum C."/>
            <person name="Ramamoorthy G.K."/>
            <person name="Gryganskyi A."/>
            <person name="Culley D."/>
            <person name="Magnuson J.K."/>
            <person name="James T.Y."/>
            <person name="O'Malley M.A."/>
            <person name="Stajich J.E."/>
            <person name="Spatafora J.W."/>
            <person name="Visel A."/>
            <person name="Grigoriev I.V."/>
        </authorList>
    </citation>
    <scope>NUCLEOTIDE SEQUENCE [LARGE SCALE GENOMIC DNA]</scope>
    <source>
        <strain evidence="1 2">CBS 931.73</strain>
    </source>
</reference>
<dbReference type="AlphaFoldDB" id="A0A1Y1XT55"/>